<dbReference type="Proteomes" id="UP000250140">
    <property type="component" value="Unassembled WGS sequence"/>
</dbReference>
<name>A0A8E2JXU0_9PEZI</name>
<dbReference type="AlphaFoldDB" id="A0A8E2JXU0"/>
<reference evidence="2 3" key="1">
    <citation type="journal article" date="2016" name="Nat. Commun.">
        <title>Ectomycorrhizal ecology is imprinted in the genome of the dominant symbiotic fungus Cenococcum geophilum.</title>
        <authorList>
            <consortium name="DOE Joint Genome Institute"/>
            <person name="Peter M."/>
            <person name="Kohler A."/>
            <person name="Ohm R.A."/>
            <person name="Kuo A."/>
            <person name="Krutzmann J."/>
            <person name="Morin E."/>
            <person name="Arend M."/>
            <person name="Barry K.W."/>
            <person name="Binder M."/>
            <person name="Choi C."/>
            <person name="Clum A."/>
            <person name="Copeland A."/>
            <person name="Grisel N."/>
            <person name="Haridas S."/>
            <person name="Kipfer T."/>
            <person name="LaButti K."/>
            <person name="Lindquist E."/>
            <person name="Lipzen A."/>
            <person name="Maire R."/>
            <person name="Meier B."/>
            <person name="Mihaltcheva S."/>
            <person name="Molinier V."/>
            <person name="Murat C."/>
            <person name="Poggeler S."/>
            <person name="Quandt C.A."/>
            <person name="Sperisen C."/>
            <person name="Tritt A."/>
            <person name="Tisserant E."/>
            <person name="Crous P.W."/>
            <person name="Henrissat B."/>
            <person name="Nehls U."/>
            <person name="Egli S."/>
            <person name="Spatafora J.W."/>
            <person name="Grigoriev I.V."/>
            <person name="Martin F.M."/>
        </authorList>
    </citation>
    <scope>NUCLEOTIDE SEQUENCE [LARGE SCALE GENOMIC DNA]</scope>
    <source>
        <strain evidence="2 3">CBS 207.34</strain>
    </source>
</reference>
<evidence type="ECO:0000313" key="2">
    <source>
        <dbReference type="EMBL" id="OCL13473.1"/>
    </source>
</evidence>
<evidence type="ECO:0000313" key="3">
    <source>
        <dbReference type="Proteomes" id="UP000250140"/>
    </source>
</evidence>
<organism evidence="2 3">
    <name type="scientific">Glonium stellatum</name>
    <dbReference type="NCBI Taxonomy" id="574774"/>
    <lineage>
        <taxon>Eukaryota</taxon>
        <taxon>Fungi</taxon>
        <taxon>Dikarya</taxon>
        <taxon>Ascomycota</taxon>
        <taxon>Pezizomycotina</taxon>
        <taxon>Dothideomycetes</taxon>
        <taxon>Pleosporomycetidae</taxon>
        <taxon>Gloniales</taxon>
        <taxon>Gloniaceae</taxon>
        <taxon>Glonium</taxon>
    </lineage>
</organism>
<proteinExistence type="predicted"/>
<feature type="non-terminal residue" evidence="2">
    <location>
        <position position="178"/>
    </location>
</feature>
<dbReference type="EMBL" id="KV748719">
    <property type="protein sequence ID" value="OCL13473.1"/>
    <property type="molecule type" value="Genomic_DNA"/>
</dbReference>
<sequence>MGPTPGCKPSLTPTVLRPLTLPALLTHLVSQPTPRQTTLIVCNTRSAFLTSLLASLNPASQSSDLEQENPNQPLLPPTLRTLLTSRYTRLAFCASVPALQAYLAAYNGPAGATDITRKEHCNEDEGAGGGRQHGAEEPDAGPPTLLLLNPLALLAPTPALSAQGLGRLVAAAVEAAGR</sequence>
<gene>
    <name evidence="2" type="ORF">AOQ84DRAFT_436305</name>
</gene>
<evidence type="ECO:0000256" key="1">
    <source>
        <dbReference type="SAM" id="MobiDB-lite"/>
    </source>
</evidence>
<protein>
    <submittedName>
        <fullName evidence="2">Uncharacterized protein</fullName>
    </submittedName>
</protein>
<feature type="region of interest" description="Disordered" evidence="1">
    <location>
        <begin position="120"/>
        <end position="143"/>
    </location>
</feature>
<keyword evidence="3" id="KW-1185">Reference proteome</keyword>
<dbReference type="OrthoDB" id="5391496at2759"/>
<accession>A0A8E2JXU0</accession>